<dbReference type="EMBL" id="JBHFEH010000056">
    <property type="protein sequence ID" value="KAL2049861.1"/>
    <property type="molecule type" value="Genomic_DNA"/>
</dbReference>
<proteinExistence type="predicted"/>
<feature type="compositionally biased region" description="Polar residues" evidence="1">
    <location>
        <begin position="11"/>
        <end position="29"/>
    </location>
</feature>
<organism evidence="2 3">
    <name type="scientific">Lepraria finkii</name>
    <dbReference type="NCBI Taxonomy" id="1340010"/>
    <lineage>
        <taxon>Eukaryota</taxon>
        <taxon>Fungi</taxon>
        <taxon>Dikarya</taxon>
        <taxon>Ascomycota</taxon>
        <taxon>Pezizomycotina</taxon>
        <taxon>Lecanoromycetes</taxon>
        <taxon>OSLEUM clade</taxon>
        <taxon>Lecanoromycetidae</taxon>
        <taxon>Lecanorales</taxon>
        <taxon>Lecanorineae</taxon>
        <taxon>Stereocaulaceae</taxon>
        <taxon>Lepraria</taxon>
    </lineage>
</organism>
<accession>A0ABR4AYT1</accession>
<protein>
    <submittedName>
        <fullName evidence="2">Uncharacterized protein</fullName>
    </submittedName>
</protein>
<name>A0ABR4AYT1_9LECA</name>
<dbReference type="Proteomes" id="UP001590951">
    <property type="component" value="Unassembled WGS sequence"/>
</dbReference>
<evidence type="ECO:0000313" key="2">
    <source>
        <dbReference type="EMBL" id="KAL2049861.1"/>
    </source>
</evidence>
<gene>
    <name evidence="2" type="ORF">ABVK25_009845</name>
</gene>
<sequence>MLGRFRGKQGADSQAGTQERETGLSNPRTKASVAKESGRCRVLYMTLSQVRPVLLAESPTLKEIPPGMIAQHSSLCSSAETKSRNFVDDVDSSPFEIHH</sequence>
<comment type="caution">
    <text evidence="2">The sequence shown here is derived from an EMBL/GenBank/DDBJ whole genome shotgun (WGS) entry which is preliminary data.</text>
</comment>
<reference evidence="2 3" key="1">
    <citation type="submission" date="2024-09" db="EMBL/GenBank/DDBJ databases">
        <title>Rethinking Asexuality: The Enigmatic Case of Functional Sexual Genes in Lepraria (Stereocaulaceae).</title>
        <authorList>
            <person name="Doellman M."/>
            <person name="Sun Y."/>
            <person name="Barcenas-Pena A."/>
            <person name="Lumbsch H.T."/>
            <person name="Grewe F."/>
        </authorList>
    </citation>
    <scope>NUCLEOTIDE SEQUENCE [LARGE SCALE GENOMIC DNA]</scope>
    <source>
        <strain evidence="2 3">Grewe 0041</strain>
    </source>
</reference>
<keyword evidence="3" id="KW-1185">Reference proteome</keyword>
<evidence type="ECO:0000256" key="1">
    <source>
        <dbReference type="SAM" id="MobiDB-lite"/>
    </source>
</evidence>
<feature type="region of interest" description="Disordered" evidence="1">
    <location>
        <begin position="1"/>
        <end position="35"/>
    </location>
</feature>
<evidence type="ECO:0000313" key="3">
    <source>
        <dbReference type="Proteomes" id="UP001590951"/>
    </source>
</evidence>